<keyword evidence="3" id="KW-1185">Reference proteome</keyword>
<feature type="region of interest" description="Disordered" evidence="1">
    <location>
        <begin position="67"/>
        <end position="87"/>
    </location>
</feature>
<organism evidence="2 3">
    <name type="scientific">Pyrocoelia pectoralis</name>
    <dbReference type="NCBI Taxonomy" id="417401"/>
    <lineage>
        <taxon>Eukaryota</taxon>
        <taxon>Metazoa</taxon>
        <taxon>Ecdysozoa</taxon>
        <taxon>Arthropoda</taxon>
        <taxon>Hexapoda</taxon>
        <taxon>Insecta</taxon>
        <taxon>Pterygota</taxon>
        <taxon>Neoptera</taxon>
        <taxon>Endopterygota</taxon>
        <taxon>Coleoptera</taxon>
        <taxon>Polyphaga</taxon>
        <taxon>Elateriformia</taxon>
        <taxon>Elateroidea</taxon>
        <taxon>Lampyridae</taxon>
        <taxon>Lampyrinae</taxon>
        <taxon>Pyrocoelia</taxon>
    </lineage>
</organism>
<gene>
    <name evidence="2" type="ORF">RI129_002905</name>
</gene>
<dbReference type="PANTHER" id="PTHR45913:SF19">
    <property type="entry name" value="LOW QUALITY PROTEIN: ZINC FINGER BED DOMAIN-CONTAINING PROTEIN 5-LIKE"/>
    <property type="match status" value="1"/>
</dbReference>
<evidence type="ECO:0000313" key="2">
    <source>
        <dbReference type="EMBL" id="KAK5648013.1"/>
    </source>
</evidence>
<feature type="region of interest" description="Disordered" evidence="1">
    <location>
        <begin position="1"/>
        <end position="20"/>
    </location>
</feature>
<proteinExistence type="predicted"/>
<sequence length="87" mass="10078">MASLVADKANENPSTLKSKRRKFSDEYLAYGFTSTNLNGQERPQCVICYEVLSNESMKPAKLRRHLETKHKDLVRNHNPFSKLKPRN</sequence>
<evidence type="ECO:0000256" key="1">
    <source>
        <dbReference type="SAM" id="MobiDB-lite"/>
    </source>
</evidence>
<protein>
    <recommendedName>
        <fullName evidence="4">BED-type domain-containing protein</fullName>
    </recommendedName>
</protein>
<dbReference type="Proteomes" id="UP001329430">
    <property type="component" value="Chromosome 2"/>
</dbReference>
<name>A0AAN7VPK8_9COLE</name>
<dbReference type="AlphaFoldDB" id="A0AAN7VPK8"/>
<accession>A0AAN7VPK8</accession>
<comment type="caution">
    <text evidence="2">The sequence shown here is derived from an EMBL/GenBank/DDBJ whole genome shotgun (WGS) entry which is preliminary data.</text>
</comment>
<evidence type="ECO:0008006" key="4">
    <source>
        <dbReference type="Google" id="ProtNLM"/>
    </source>
</evidence>
<evidence type="ECO:0000313" key="3">
    <source>
        <dbReference type="Proteomes" id="UP001329430"/>
    </source>
</evidence>
<dbReference type="PANTHER" id="PTHR45913">
    <property type="entry name" value="EPM2A-INTERACTING PROTEIN 1"/>
    <property type="match status" value="1"/>
</dbReference>
<dbReference type="EMBL" id="JAVRBK010000002">
    <property type="protein sequence ID" value="KAK5648013.1"/>
    <property type="molecule type" value="Genomic_DNA"/>
</dbReference>
<reference evidence="2 3" key="1">
    <citation type="journal article" date="2024" name="Insects">
        <title>An Improved Chromosome-Level Genome Assembly of the Firefly Pyrocoelia pectoralis.</title>
        <authorList>
            <person name="Fu X."/>
            <person name="Meyer-Rochow V.B."/>
            <person name="Ballantyne L."/>
            <person name="Zhu X."/>
        </authorList>
    </citation>
    <scope>NUCLEOTIDE SEQUENCE [LARGE SCALE GENOMIC DNA]</scope>
    <source>
        <strain evidence="2">XCY_ONT2</strain>
    </source>
</reference>